<evidence type="ECO:0000256" key="1">
    <source>
        <dbReference type="ARBA" id="ARBA00004123"/>
    </source>
</evidence>
<comment type="caution">
    <text evidence="7">The sequence shown here is derived from an EMBL/GenBank/DDBJ whole genome shotgun (WGS) entry which is preliminary data.</text>
</comment>
<evidence type="ECO:0000256" key="3">
    <source>
        <dbReference type="ARBA" id="ARBA00023125"/>
    </source>
</evidence>
<name>A0A6L2JAC1_TANCI</name>
<dbReference type="InterPro" id="IPR036879">
    <property type="entry name" value="TF_MADSbox_sf"/>
</dbReference>
<protein>
    <submittedName>
        <fullName evidence="7">Transcription factor, MADS-box</fullName>
    </submittedName>
</protein>
<dbReference type="PRINTS" id="PR00404">
    <property type="entry name" value="MADSDOMAIN"/>
</dbReference>
<keyword evidence="3" id="KW-0238">DNA-binding</keyword>
<keyword evidence="5" id="KW-0539">Nucleus</keyword>
<evidence type="ECO:0000256" key="4">
    <source>
        <dbReference type="ARBA" id="ARBA00023163"/>
    </source>
</evidence>
<reference evidence="7" key="1">
    <citation type="journal article" date="2019" name="Sci. Rep.">
        <title>Draft genome of Tanacetum cinerariifolium, the natural source of mosquito coil.</title>
        <authorList>
            <person name="Yamashiro T."/>
            <person name="Shiraishi A."/>
            <person name="Satake H."/>
            <person name="Nakayama K."/>
        </authorList>
    </citation>
    <scope>NUCLEOTIDE SEQUENCE</scope>
</reference>
<evidence type="ECO:0000259" key="6">
    <source>
        <dbReference type="PROSITE" id="PS50066"/>
    </source>
</evidence>
<sequence length="197" mass="22713">MGRVKRPMQPINDVNKRRSTFLRRKEGLIKKARELSTLCDVNLSMIICSDHQQGPEIFPQDPVKLNDMINAYKTKRVSDPQKIKSYGLCDFFNDSKNKMEKKRNLEAKFPTSFEFMDNSSQEQLIDFADELGMKIKQVQTKKMLNMQNLGLRSFLKMPQLNPTPITTMTHFVYNNNDNTSNMSDSHMESSSGSSMLS</sequence>
<comment type="subcellular location">
    <subcellularLocation>
        <location evidence="1">Nucleus</location>
    </subcellularLocation>
</comment>
<dbReference type="PANTHER" id="PTHR48019">
    <property type="entry name" value="SERUM RESPONSE FACTOR HOMOLOG"/>
    <property type="match status" value="1"/>
</dbReference>
<dbReference type="GO" id="GO:0046983">
    <property type="term" value="F:protein dimerization activity"/>
    <property type="evidence" value="ECO:0007669"/>
    <property type="project" value="InterPro"/>
</dbReference>
<evidence type="ECO:0000313" key="7">
    <source>
        <dbReference type="EMBL" id="GEU33953.1"/>
    </source>
</evidence>
<dbReference type="EMBL" id="BKCJ010000521">
    <property type="protein sequence ID" value="GEU33953.1"/>
    <property type="molecule type" value="Genomic_DNA"/>
</dbReference>
<keyword evidence="4" id="KW-0804">Transcription</keyword>
<organism evidence="7">
    <name type="scientific">Tanacetum cinerariifolium</name>
    <name type="common">Dalmatian daisy</name>
    <name type="synonym">Chrysanthemum cinerariifolium</name>
    <dbReference type="NCBI Taxonomy" id="118510"/>
    <lineage>
        <taxon>Eukaryota</taxon>
        <taxon>Viridiplantae</taxon>
        <taxon>Streptophyta</taxon>
        <taxon>Embryophyta</taxon>
        <taxon>Tracheophyta</taxon>
        <taxon>Spermatophyta</taxon>
        <taxon>Magnoliopsida</taxon>
        <taxon>eudicotyledons</taxon>
        <taxon>Gunneridae</taxon>
        <taxon>Pentapetalae</taxon>
        <taxon>asterids</taxon>
        <taxon>campanulids</taxon>
        <taxon>Asterales</taxon>
        <taxon>Asteraceae</taxon>
        <taxon>Asteroideae</taxon>
        <taxon>Anthemideae</taxon>
        <taxon>Anthemidinae</taxon>
        <taxon>Tanacetum</taxon>
    </lineage>
</organism>
<evidence type="ECO:0000256" key="5">
    <source>
        <dbReference type="ARBA" id="ARBA00023242"/>
    </source>
</evidence>
<feature type="domain" description="MADS-box" evidence="6">
    <location>
        <begin position="1"/>
        <end position="50"/>
    </location>
</feature>
<dbReference type="InterPro" id="IPR050142">
    <property type="entry name" value="MADS-box/MEF2_TF"/>
</dbReference>
<evidence type="ECO:0000256" key="2">
    <source>
        <dbReference type="ARBA" id="ARBA00023015"/>
    </source>
</evidence>
<gene>
    <name evidence="7" type="ORF">Tci_005931</name>
</gene>
<dbReference type="PROSITE" id="PS50066">
    <property type="entry name" value="MADS_BOX_2"/>
    <property type="match status" value="1"/>
</dbReference>
<keyword evidence="2" id="KW-0805">Transcription regulation</keyword>
<proteinExistence type="predicted"/>
<dbReference type="InterPro" id="IPR002100">
    <property type="entry name" value="TF_MADSbox"/>
</dbReference>
<dbReference type="SMART" id="SM00432">
    <property type="entry name" value="MADS"/>
    <property type="match status" value="1"/>
</dbReference>
<accession>A0A6L2JAC1</accession>
<dbReference type="Gene3D" id="3.40.1810.10">
    <property type="entry name" value="Transcription factor, MADS-box"/>
    <property type="match status" value="1"/>
</dbReference>
<dbReference type="Pfam" id="PF00319">
    <property type="entry name" value="SRF-TF"/>
    <property type="match status" value="1"/>
</dbReference>
<dbReference type="CDD" id="cd00120">
    <property type="entry name" value="MADS"/>
    <property type="match status" value="1"/>
</dbReference>
<dbReference type="AlphaFoldDB" id="A0A6L2JAC1"/>
<dbReference type="SUPFAM" id="SSF55455">
    <property type="entry name" value="SRF-like"/>
    <property type="match status" value="1"/>
</dbReference>
<dbReference type="GO" id="GO:0003677">
    <property type="term" value="F:DNA binding"/>
    <property type="evidence" value="ECO:0007669"/>
    <property type="project" value="UniProtKB-KW"/>
</dbReference>
<dbReference type="GO" id="GO:0005634">
    <property type="term" value="C:nucleus"/>
    <property type="evidence" value="ECO:0007669"/>
    <property type="project" value="UniProtKB-SubCell"/>
</dbReference>